<dbReference type="PROSITE" id="PS51257">
    <property type="entry name" value="PROKAR_LIPOPROTEIN"/>
    <property type="match status" value="1"/>
</dbReference>
<comment type="similarity">
    <text evidence="1">Belongs to the glycosyl hydrolase 16 family.</text>
</comment>
<dbReference type="RefSeq" id="WP_002625764.1">
    <property type="nucleotide sequence ID" value="NZ_ANAH02000013.1"/>
</dbReference>
<dbReference type="PANTHER" id="PTHR10963">
    <property type="entry name" value="GLYCOSYL HYDROLASE-RELATED"/>
    <property type="match status" value="1"/>
</dbReference>
<name>S9P7B9_CYSF2</name>
<dbReference type="SUPFAM" id="SSF49899">
    <property type="entry name" value="Concanavalin A-like lectins/glucanases"/>
    <property type="match status" value="1"/>
</dbReference>
<dbReference type="OrthoDB" id="9809583at2"/>
<dbReference type="PROSITE" id="PS51762">
    <property type="entry name" value="GH16_2"/>
    <property type="match status" value="1"/>
</dbReference>
<dbReference type="EMBL" id="ANAH02000013">
    <property type="protein sequence ID" value="EPX60355.1"/>
    <property type="molecule type" value="Genomic_DNA"/>
</dbReference>
<dbReference type="PANTHER" id="PTHR10963:SF55">
    <property type="entry name" value="GLYCOSIDE HYDROLASE FAMILY 16 PROTEIN"/>
    <property type="match status" value="1"/>
</dbReference>
<dbReference type="Proteomes" id="UP000011682">
    <property type="component" value="Unassembled WGS sequence"/>
</dbReference>
<gene>
    <name evidence="4" type="ORF">D187_001842</name>
</gene>
<dbReference type="Pfam" id="PF02018">
    <property type="entry name" value="CBM_4_9"/>
    <property type="match status" value="1"/>
</dbReference>
<evidence type="ECO:0000256" key="1">
    <source>
        <dbReference type="ARBA" id="ARBA00006865"/>
    </source>
</evidence>
<dbReference type="GO" id="GO:0004553">
    <property type="term" value="F:hydrolase activity, hydrolyzing O-glycosyl compounds"/>
    <property type="evidence" value="ECO:0007669"/>
    <property type="project" value="InterPro"/>
</dbReference>
<proteinExistence type="inferred from homology"/>
<dbReference type="GO" id="GO:0005975">
    <property type="term" value="P:carbohydrate metabolic process"/>
    <property type="evidence" value="ECO:0007669"/>
    <property type="project" value="InterPro"/>
</dbReference>
<dbReference type="CDD" id="cd00413">
    <property type="entry name" value="Glyco_hydrolase_16"/>
    <property type="match status" value="1"/>
</dbReference>
<feature type="domain" description="GH16" evidence="3">
    <location>
        <begin position="196"/>
        <end position="416"/>
    </location>
</feature>
<keyword evidence="5" id="KW-1185">Reference proteome</keyword>
<comment type="caution">
    <text evidence="4">The sequence shown here is derived from an EMBL/GenBank/DDBJ whole genome shotgun (WGS) entry which is preliminary data.</text>
</comment>
<evidence type="ECO:0000256" key="2">
    <source>
        <dbReference type="ARBA" id="ARBA00022801"/>
    </source>
</evidence>
<dbReference type="AlphaFoldDB" id="S9P7B9"/>
<dbReference type="Pfam" id="PF00722">
    <property type="entry name" value="Glyco_hydro_16"/>
    <property type="match status" value="1"/>
</dbReference>
<dbReference type="Gene3D" id="2.60.120.200">
    <property type="match status" value="1"/>
</dbReference>
<reference evidence="4" key="1">
    <citation type="submission" date="2013-05" db="EMBL/GenBank/DDBJ databases">
        <title>Genome assembly of Cystobacter fuscus DSM 2262.</title>
        <authorList>
            <person name="Sharma G."/>
            <person name="Khatri I."/>
            <person name="Kaur C."/>
            <person name="Mayilraj S."/>
            <person name="Subramanian S."/>
        </authorList>
    </citation>
    <scope>NUCLEOTIDE SEQUENCE [LARGE SCALE GENOMIC DNA]</scope>
    <source>
        <strain evidence="4">DSM 2262</strain>
    </source>
</reference>
<protein>
    <recommendedName>
        <fullName evidence="3">GH16 domain-containing protein</fullName>
    </recommendedName>
</protein>
<organism evidence="4 5">
    <name type="scientific">Cystobacter fuscus (strain ATCC 25194 / DSM 2262 / NBRC 100088 / M29)</name>
    <dbReference type="NCBI Taxonomy" id="1242864"/>
    <lineage>
        <taxon>Bacteria</taxon>
        <taxon>Pseudomonadati</taxon>
        <taxon>Myxococcota</taxon>
        <taxon>Myxococcia</taxon>
        <taxon>Myxococcales</taxon>
        <taxon>Cystobacterineae</taxon>
        <taxon>Archangiaceae</taxon>
        <taxon>Cystobacter</taxon>
    </lineage>
</organism>
<dbReference type="InterPro" id="IPR008979">
    <property type="entry name" value="Galactose-bd-like_sf"/>
</dbReference>
<keyword evidence="2" id="KW-0378">Hydrolase</keyword>
<evidence type="ECO:0000313" key="5">
    <source>
        <dbReference type="Proteomes" id="UP000011682"/>
    </source>
</evidence>
<sequence length="416" mass="44349">MERGFVGRGQGRRGWLACVVGLSGVLGLGCEPEQVQEGAPDELQSSTAAATGNLFANGGFETDLQGWKTWQASLSRVSLSTGAPEGGHVVKVTPTAGTSGGYSLEASSSVASPAALGTYSVSASVAAASTSAVGKTVILALRETDANGVVRVWEQTATLTQAFQRITVSATVEQTGRSLAFYIFQTGSGASDAFYADDLLATAPGTPAGWRLVFQDDFSGSAVDTTQWGMYDSPGHDGNGLRRPSAFSVANGLLTVTAQMVNGTLVSGGMAHRSNYKYGRFEFRVRTEPDPSGATSGVVLTWPQTGNWPTDGENDIYETGTGTSRASFSTFIHYGADNRQYYYKHAVDATQWHIVAMEWEANALRIYRDGALVWTLTDANAIPDVAHHLCIQLDAFRTTMGAPVKMYVDWAKIYQR</sequence>
<dbReference type="SUPFAM" id="SSF49785">
    <property type="entry name" value="Galactose-binding domain-like"/>
    <property type="match status" value="1"/>
</dbReference>
<evidence type="ECO:0000313" key="4">
    <source>
        <dbReference type="EMBL" id="EPX60355.1"/>
    </source>
</evidence>
<dbReference type="InterPro" id="IPR000757">
    <property type="entry name" value="Beta-glucanase-like"/>
</dbReference>
<dbReference type="InterPro" id="IPR013320">
    <property type="entry name" value="ConA-like_dom_sf"/>
</dbReference>
<dbReference type="InterPro" id="IPR003305">
    <property type="entry name" value="CenC_carb-bd"/>
</dbReference>
<accession>S9P7B9</accession>
<evidence type="ECO:0000259" key="3">
    <source>
        <dbReference type="PROSITE" id="PS51762"/>
    </source>
</evidence>
<dbReference type="Gene3D" id="2.60.120.260">
    <property type="entry name" value="Galactose-binding domain-like"/>
    <property type="match status" value="1"/>
</dbReference>
<dbReference type="eggNOG" id="COG2273">
    <property type="taxonomic scope" value="Bacteria"/>
</dbReference>
<dbReference type="InterPro" id="IPR050546">
    <property type="entry name" value="Glycosyl_Hydrlase_16"/>
</dbReference>